<dbReference type="RefSeq" id="WP_112780689.1">
    <property type="nucleotide sequence ID" value="NZ_CABMNQ010000015.1"/>
</dbReference>
<dbReference type="NCBIfam" id="TIGR01643">
    <property type="entry name" value="YD_repeat_2x"/>
    <property type="match status" value="7"/>
</dbReference>
<dbReference type="NCBIfam" id="TIGR03696">
    <property type="entry name" value="Rhs_assc_core"/>
    <property type="match status" value="1"/>
</dbReference>
<dbReference type="InterPro" id="IPR050708">
    <property type="entry name" value="T6SS_VgrG/RHS"/>
</dbReference>
<dbReference type="Pfam" id="PF20148">
    <property type="entry name" value="DUF6531"/>
    <property type="match status" value="1"/>
</dbReference>
<dbReference type="Pfam" id="PF25023">
    <property type="entry name" value="TEN_YD-shell"/>
    <property type="match status" value="2"/>
</dbReference>
<dbReference type="EMBL" id="QMDH01000015">
    <property type="protein sequence ID" value="RAZ68124.1"/>
    <property type="molecule type" value="Genomic_DNA"/>
</dbReference>
<evidence type="ECO:0000313" key="5">
    <source>
        <dbReference type="EMBL" id="RAZ68124.1"/>
    </source>
</evidence>
<dbReference type="Proteomes" id="UP000251576">
    <property type="component" value="Unassembled WGS sequence"/>
</dbReference>
<protein>
    <recommendedName>
        <fullName evidence="7">Type IV secretion protein Rhs</fullName>
    </recommendedName>
</protein>
<feature type="domain" description="Teneurin-like YD-shell" evidence="4">
    <location>
        <begin position="811"/>
        <end position="1098"/>
    </location>
</feature>
<gene>
    <name evidence="5" type="ORF">DP202_10140</name>
</gene>
<evidence type="ECO:0000259" key="4">
    <source>
        <dbReference type="Pfam" id="PF25023"/>
    </source>
</evidence>
<dbReference type="InterPro" id="IPR031325">
    <property type="entry name" value="RHS_repeat"/>
</dbReference>
<evidence type="ECO:0008006" key="7">
    <source>
        <dbReference type="Google" id="ProtNLM"/>
    </source>
</evidence>
<dbReference type="PANTHER" id="PTHR32305:SF15">
    <property type="entry name" value="PROTEIN RHSA-RELATED"/>
    <property type="match status" value="1"/>
</dbReference>
<dbReference type="InterPro" id="IPR022385">
    <property type="entry name" value="Rhs_assc_core"/>
</dbReference>
<proteinExistence type="predicted"/>
<dbReference type="Pfam" id="PF05593">
    <property type="entry name" value="RHS_repeat"/>
    <property type="match status" value="2"/>
</dbReference>
<organism evidence="5 6">
    <name type="scientific">Enterobacter cloacae</name>
    <dbReference type="NCBI Taxonomy" id="550"/>
    <lineage>
        <taxon>Bacteria</taxon>
        <taxon>Pseudomonadati</taxon>
        <taxon>Pseudomonadota</taxon>
        <taxon>Gammaproteobacteria</taxon>
        <taxon>Enterobacterales</taxon>
        <taxon>Enterobacteriaceae</taxon>
        <taxon>Enterobacter</taxon>
        <taxon>Enterobacter cloacae complex</taxon>
    </lineage>
</organism>
<dbReference type="InterPro" id="IPR006530">
    <property type="entry name" value="YD"/>
</dbReference>
<accession>A0A330GJV9</accession>
<feature type="compositionally biased region" description="Basic and acidic residues" evidence="2">
    <location>
        <begin position="84"/>
        <end position="97"/>
    </location>
</feature>
<dbReference type="Gene3D" id="2.180.10.10">
    <property type="entry name" value="RHS repeat-associated core"/>
    <property type="match status" value="3"/>
</dbReference>
<dbReference type="InterPro" id="IPR056823">
    <property type="entry name" value="TEN-like_YD-shell"/>
</dbReference>
<dbReference type="InterPro" id="IPR045351">
    <property type="entry name" value="DUF6531"/>
</dbReference>
<evidence type="ECO:0000256" key="1">
    <source>
        <dbReference type="ARBA" id="ARBA00022737"/>
    </source>
</evidence>
<sequence length="1288" mass="146624">MAKGFPFKINSLLDDIRAALKSSHHLETAASIPNAGHLNTKKSYSAELSRDPARHDNISFNAGYQHTHQTALSAEIKPHNHSGRGPDGKDTPPHEDTPTDGDPVSLLNGEELLAIEDGTLPGLPAFTWRRFYRSTAAGISGPLGHGWTHSLAHTLTFHGDTVEWRDDEHRTTVFPLPDESAPHILNLTGRATLSLARVNGLPLRDGYALSRGNGLEYIFIRDGSTARLSVIQDRYGNQLHVGCDPSGRLASLSNSAGWRLAFVYTSATAPLISEVRRQFNRNNGEGWQTEHILARYGYSDTSQLISVRNVSDETEHYRYCQDNVITSRRLAGGAEFHWEWEDEGSQARCTRQYGNFAQLDTRYAYDSANRRVTLTRADGSQQTHEHNEAGLQTFEVSASGTQKRWRYNDAGLCTAFTNGEGETTRYFYRDTGELALVTLPDGQSVRYIWLNGAVVRKQQGHGRDALVWQYRRNACGDITEAVTPEGQRTRWQYSPQGCITQVILPDGDVRRFRYDALGRCESETRRSGTRQYTYRGSCVHPATVQDEYGSLTRYEYDAAGRLLSLTHPDGTAAHWRYNAWGKVTRHQDEAGRVTHYDYDAPLHLLTRKRLPDGSSLQYRYDNVHLQVSEIINQKGESHRLRYQADGLLCEEIRFDGVKTQWSYDRAGRLKEKREYGSDHSAPPWVTAYDYAPGGRLVCTTLPDGETLRRRYDACGRMTEAEDGTSSLAWQYDRFGRLTAEYQERATTRYRYDELGRLGGVMQPDGQWQQFSYDAGRLTQLHLGDTLLARWQYDGKTRLSAWQQGNGLLHQYRYDSRGRRTLHRQTLHDAVRHAQAFQYSPDGRLTDISGDEPRRYHYDDAGRLLQAELPHQRPENQPEDGFTWDTAGNRVWHPRQAQQDVTGNRLLKYGGTRMTYDRFGRLSEQHGFRGVTRHHYDCRHRLVRSELPDGQQVTYTYDVLNRRTSKTAHGETRYFFWHDTRLSGEMLSGRRDYRGYIYHPGSWTPLAQTHHHAGVQTPQVWWYGTDTTGAPVELTDAAGKTVWRAQRLAWGNLTDEAWLAEGADNCLRLPGQYEDRETGLFYNLHRYYDPRHGRYITPDPMGLAGGLNGYAYAYGDPVGWADPLGLLAGLGEHNPQNSWNRFQEAHKGHFGDSTESAAAYKRLKEEQSPWPIGYEPTQREIQIGEQFNVAMSPDQKDIHPGNFGTFDEIISVDYVRNELAVKVPWKPEINRVTTYEVTHPFIIKEGPVGPQIDNGIYLPGGGSQLQMPFKYGIDDKMMYLKIISTKEIK</sequence>
<name>A0A330GJV9_ENTCL</name>
<evidence type="ECO:0000256" key="2">
    <source>
        <dbReference type="SAM" id="MobiDB-lite"/>
    </source>
</evidence>
<feature type="domain" description="DUF6531" evidence="3">
    <location>
        <begin position="101"/>
        <end position="174"/>
    </location>
</feature>
<reference evidence="5 6" key="1">
    <citation type="submission" date="2018-06" db="EMBL/GenBank/DDBJ databases">
        <title>ACT-28, a chromosomally-encoded AmpC with carbapenemase activity from Enterobacter kobei.</title>
        <authorList>
            <person name="Jousset A.B."/>
            <person name="Oueslati S."/>
            <person name="Bernabeu S."/>
            <person name="Takissian J."/>
            <person name="Creton E."/>
            <person name="Vogel A."/>
            <person name="Cotellon G."/>
            <person name="Bonnin R.A."/>
            <person name="Dortet L."/>
            <person name="Naas T."/>
        </authorList>
    </citation>
    <scope>NUCLEOTIDE SEQUENCE [LARGE SCALE GENOMIC DNA]</scope>
    <source>
        <strain evidence="5 6">99B3</strain>
    </source>
</reference>
<comment type="caution">
    <text evidence="5">The sequence shown here is derived from an EMBL/GenBank/DDBJ whole genome shotgun (WGS) entry which is preliminary data.</text>
</comment>
<feature type="domain" description="Teneurin-like YD-shell" evidence="4">
    <location>
        <begin position="577"/>
        <end position="733"/>
    </location>
</feature>
<dbReference type="PANTHER" id="PTHR32305">
    <property type="match status" value="1"/>
</dbReference>
<evidence type="ECO:0000313" key="6">
    <source>
        <dbReference type="Proteomes" id="UP000251576"/>
    </source>
</evidence>
<feature type="region of interest" description="Disordered" evidence="2">
    <location>
        <begin position="77"/>
        <end position="103"/>
    </location>
</feature>
<evidence type="ECO:0000259" key="3">
    <source>
        <dbReference type="Pfam" id="PF20148"/>
    </source>
</evidence>
<keyword evidence="1" id="KW-0677">Repeat</keyword>